<comment type="catalytic activity">
    <reaction evidence="2">
        <text>N(6)-(dimethylallyl)adenosine 5'-phosphate + H2O = N(6)-dimethylallyladenine + D-ribose 5-phosphate</text>
        <dbReference type="Rhea" id="RHEA:48560"/>
        <dbReference type="ChEBI" id="CHEBI:15377"/>
        <dbReference type="ChEBI" id="CHEBI:17660"/>
        <dbReference type="ChEBI" id="CHEBI:57526"/>
        <dbReference type="ChEBI" id="CHEBI:78346"/>
        <dbReference type="EC" id="3.2.2.n1"/>
    </reaction>
</comment>
<comment type="catalytic activity">
    <reaction evidence="2">
        <text>9-ribosyl-trans-zeatin 5'-phosphate + H2O = trans-zeatin + D-ribose 5-phosphate</text>
        <dbReference type="Rhea" id="RHEA:48564"/>
        <dbReference type="ChEBI" id="CHEBI:15377"/>
        <dbReference type="ChEBI" id="CHEBI:16522"/>
        <dbReference type="ChEBI" id="CHEBI:78346"/>
        <dbReference type="ChEBI" id="CHEBI:87947"/>
        <dbReference type="EC" id="3.2.2.n1"/>
    </reaction>
</comment>
<dbReference type="AlphaFoldDB" id="A0A1L7CTM7"/>
<keyword evidence="4" id="KW-1185">Reference proteome</keyword>
<dbReference type="EMBL" id="CP009247">
    <property type="protein sequence ID" value="APT89181.1"/>
    <property type="molecule type" value="Genomic_DNA"/>
</dbReference>
<dbReference type="PANTHER" id="PTHR31223:SF70">
    <property type="entry name" value="LOG FAMILY PROTEIN YJL055W"/>
    <property type="match status" value="1"/>
</dbReference>
<gene>
    <name evidence="3" type="ORF">CFRA_07830</name>
</gene>
<reference evidence="3 4" key="1">
    <citation type="submission" date="2014-08" db="EMBL/GenBank/DDBJ databases">
        <title>Complete genome sequence of Corynebacterium frankenforstense ST18(T) (=DSM 45800(T)), isolated from raw cow milk.</title>
        <authorList>
            <person name="Ruckert C."/>
            <person name="Albersmeier A."/>
            <person name="Winkler A."/>
            <person name="Lipski A."/>
            <person name="Kalinowski J."/>
        </authorList>
    </citation>
    <scope>NUCLEOTIDE SEQUENCE [LARGE SCALE GENOMIC DNA]</scope>
    <source>
        <strain evidence="3 4">ST18</strain>
    </source>
</reference>
<dbReference type="InterPro" id="IPR031100">
    <property type="entry name" value="LOG_fam"/>
</dbReference>
<organism evidence="3 4">
    <name type="scientific">Corynebacterium frankenforstense DSM 45800</name>
    <dbReference type="NCBI Taxonomy" id="1437875"/>
    <lineage>
        <taxon>Bacteria</taxon>
        <taxon>Bacillati</taxon>
        <taxon>Actinomycetota</taxon>
        <taxon>Actinomycetes</taxon>
        <taxon>Mycobacteriales</taxon>
        <taxon>Corynebacteriaceae</taxon>
        <taxon>Corynebacterium</taxon>
    </lineage>
</organism>
<name>A0A1L7CTM7_9CORY</name>
<dbReference type="Pfam" id="PF03641">
    <property type="entry name" value="Lysine_decarbox"/>
    <property type="match status" value="1"/>
</dbReference>
<dbReference type="GO" id="GO:0009691">
    <property type="term" value="P:cytokinin biosynthetic process"/>
    <property type="evidence" value="ECO:0007669"/>
    <property type="project" value="UniProtKB-UniRule"/>
</dbReference>
<comment type="similarity">
    <text evidence="1 2">Belongs to the LOG family.</text>
</comment>
<keyword evidence="2" id="KW-0378">Hydrolase</keyword>
<dbReference type="GO" id="GO:0102682">
    <property type="term" value="F:cytokinin riboside 5'-monophosphate phosphoribohydrolase activity"/>
    <property type="evidence" value="ECO:0007669"/>
    <property type="project" value="RHEA"/>
</dbReference>
<dbReference type="STRING" id="1437875.CFRA_07830"/>
<dbReference type="EC" id="3.2.2.n1" evidence="2"/>
<evidence type="ECO:0000256" key="1">
    <source>
        <dbReference type="ARBA" id="ARBA00006763"/>
    </source>
</evidence>
<dbReference type="Proteomes" id="UP000185434">
    <property type="component" value="Chromosome"/>
</dbReference>
<evidence type="ECO:0000313" key="4">
    <source>
        <dbReference type="Proteomes" id="UP000185434"/>
    </source>
</evidence>
<dbReference type="Gene3D" id="3.40.50.450">
    <property type="match status" value="1"/>
</dbReference>
<protein>
    <recommendedName>
        <fullName evidence="2">Cytokinin riboside 5'-monophosphate phosphoribohydrolase</fullName>
        <ecNumber evidence="2">3.2.2.n1</ecNumber>
    </recommendedName>
</protein>
<proteinExistence type="inferred from homology"/>
<dbReference type="GO" id="GO:0005829">
    <property type="term" value="C:cytosol"/>
    <property type="evidence" value="ECO:0007669"/>
    <property type="project" value="TreeGrafter"/>
</dbReference>
<sequence length="190" mass="19752">MRACGTATVYAGSAEGVDPRGRTLAAGLGAGLARAGVEVAYGGGAVGLMGVLGDAVVDHGGRLRGIMPDSMIDAEIAHPRLSELTRTPDMAARKAALREAAGVVFVLPGGSGTLDEFFETWTLQQLGSFPHPIVLLGTAYWTPLVDYLRTVVGAGFLSGRYLDRLIVADDLASAGAALTQWQTPAPKYPR</sequence>
<evidence type="ECO:0000256" key="2">
    <source>
        <dbReference type="RuleBase" id="RU363015"/>
    </source>
</evidence>
<dbReference type="NCBIfam" id="TIGR00730">
    <property type="entry name" value="Rossman fold protein, TIGR00730 family"/>
    <property type="match status" value="1"/>
</dbReference>
<keyword evidence="2" id="KW-0203">Cytokinin biosynthesis</keyword>
<dbReference type="SUPFAM" id="SSF102405">
    <property type="entry name" value="MCP/YpsA-like"/>
    <property type="match status" value="1"/>
</dbReference>
<dbReference type="InterPro" id="IPR005269">
    <property type="entry name" value="LOG"/>
</dbReference>
<evidence type="ECO:0000313" key="3">
    <source>
        <dbReference type="EMBL" id="APT89181.1"/>
    </source>
</evidence>
<dbReference type="PANTHER" id="PTHR31223">
    <property type="entry name" value="LOG FAMILY PROTEIN YJL055W"/>
    <property type="match status" value="1"/>
</dbReference>
<accession>A0A1L7CTM7</accession>
<dbReference type="KEGG" id="cfk:CFRA_07830"/>